<dbReference type="AlphaFoldDB" id="A0A1I7XMB1"/>
<dbReference type="InterPro" id="IPR013761">
    <property type="entry name" value="SAM/pointed_sf"/>
</dbReference>
<keyword evidence="5" id="KW-1185">Reference proteome</keyword>
<dbReference type="GO" id="GO:0030371">
    <property type="term" value="F:translation repressor activity"/>
    <property type="evidence" value="ECO:0007669"/>
    <property type="project" value="InterPro"/>
</dbReference>
<keyword evidence="2" id="KW-0963">Cytoplasm</keyword>
<evidence type="ECO:0000256" key="3">
    <source>
        <dbReference type="SAM" id="MobiDB-lite"/>
    </source>
</evidence>
<feature type="compositionally biased region" description="Low complexity" evidence="3">
    <location>
        <begin position="403"/>
        <end position="426"/>
    </location>
</feature>
<protein>
    <submittedName>
        <fullName evidence="6">Circadian locomoter output cycles protein kaput</fullName>
    </submittedName>
</protein>
<feature type="compositionally biased region" description="Polar residues" evidence="3">
    <location>
        <begin position="366"/>
        <end position="383"/>
    </location>
</feature>
<comment type="subcellular location">
    <subcellularLocation>
        <location evidence="1">Cytoplasm</location>
    </subcellularLocation>
</comment>
<dbReference type="PANTHER" id="PTHR12515:SF5">
    <property type="entry name" value="PROTEIN SMAUG"/>
    <property type="match status" value="1"/>
</dbReference>
<dbReference type="Gene3D" id="1.25.40.170">
    <property type="entry name" value="Smaug, PHAT domain"/>
    <property type="match status" value="1"/>
</dbReference>
<dbReference type="GO" id="GO:0003729">
    <property type="term" value="F:mRNA binding"/>
    <property type="evidence" value="ECO:0007669"/>
    <property type="project" value="TreeGrafter"/>
</dbReference>
<evidence type="ECO:0000313" key="5">
    <source>
        <dbReference type="Proteomes" id="UP000095283"/>
    </source>
</evidence>
<dbReference type="Proteomes" id="UP000095283">
    <property type="component" value="Unplaced"/>
</dbReference>
<accession>A0A1I7XMB1</accession>
<dbReference type="GO" id="GO:0000289">
    <property type="term" value="P:nuclear-transcribed mRNA poly(A) tail shortening"/>
    <property type="evidence" value="ECO:0007669"/>
    <property type="project" value="TreeGrafter"/>
</dbReference>
<evidence type="ECO:0000313" key="6">
    <source>
        <dbReference type="WBParaSite" id="Hba_18634"/>
    </source>
</evidence>
<keyword evidence="4" id="KW-0812">Transmembrane</keyword>
<feature type="compositionally biased region" description="Polar residues" evidence="3">
    <location>
        <begin position="323"/>
        <end position="335"/>
    </location>
</feature>
<dbReference type="InterPro" id="IPR050897">
    <property type="entry name" value="SMAUG/VTS1_RNA-bind"/>
</dbReference>
<evidence type="ECO:0000256" key="4">
    <source>
        <dbReference type="SAM" id="Phobius"/>
    </source>
</evidence>
<name>A0A1I7XMB1_HETBA</name>
<evidence type="ECO:0000256" key="1">
    <source>
        <dbReference type="ARBA" id="ARBA00004496"/>
    </source>
</evidence>
<dbReference type="InterPro" id="IPR037093">
    <property type="entry name" value="PHAT_dom_sf"/>
</dbReference>
<sequence length="439" mass="49946">MSYEEMMALDEQQLERRQVTKGARRKILQSIHKLKQRSAIIRDMEKNLQTPKFPGQRCIRCAIATIRQILSTPLKAYAPSRNESIEKIEGVVPTHLINDDNLPALLFRLIGLVTVMLFGTGKYNNDIEDEYLFMMFSIFDQVVNNDAFTPAQKQRVLHWMRCARKSVCPAELHRQRLGLPHSGKCEACHHKESMTHDPYNTKTAQLKFQQWFSVHPIYISIILCEIWGLFTIFLFLKVSTKSLGSDVPIQGSHCDMVRILQLPTTKFEWNQDQMMGSAPLSNRYGTSNTREFRSNFDTMQKQEQGPYTAQAFTQQLPQYRSQRSVPCQATSSIESTPPVAHSNPTMWSSAIYGSDFLDMNYTARQHASSGHSKPRNSIDSNELNLKINPWDKPSSLPYEQTDSTSGYSSSASERSSGAGSPRSRGLGQTLYDMAIDLIR</sequence>
<dbReference type="WBParaSite" id="Hba_18634">
    <property type="protein sequence ID" value="Hba_18634"/>
    <property type="gene ID" value="Hba_18634"/>
</dbReference>
<feature type="region of interest" description="Disordered" evidence="3">
    <location>
        <begin position="366"/>
        <end position="426"/>
    </location>
</feature>
<organism evidence="5 6">
    <name type="scientific">Heterorhabditis bacteriophora</name>
    <name type="common">Entomopathogenic nematode worm</name>
    <dbReference type="NCBI Taxonomy" id="37862"/>
    <lineage>
        <taxon>Eukaryota</taxon>
        <taxon>Metazoa</taxon>
        <taxon>Ecdysozoa</taxon>
        <taxon>Nematoda</taxon>
        <taxon>Chromadorea</taxon>
        <taxon>Rhabditida</taxon>
        <taxon>Rhabditina</taxon>
        <taxon>Rhabditomorpha</taxon>
        <taxon>Strongyloidea</taxon>
        <taxon>Heterorhabditidae</taxon>
        <taxon>Heterorhabditis</taxon>
    </lineage>
</organism>
<dbReference type="PANTHER" id="PTHR12515">
    <property type="entry name" value="STERILE ALPHA MOTIF DOMAIN CONTAINING PROTEIN 4-RELATED"/>
    <property type="match status" value="1"/>
</dbReference>
<proteinExistence type="predicted"/>
<feature type="transmembrane region" description="Helical" evidence="4">
    <location>
        <begin position="217"/>
        <end position="236"/>
    </location>
</feature>
<reference evidence="6" key="1">
    <citation type="submission" date="2016-11" db="UniProtKB">
        <authorList>
            <consortium name="WormBaseParasite"/>
        </authorList>
    </citation>
    <scope>IDENTIFICATION</scope>
</reference>
<keyword evidence="4" id="KW-0472">Membrane</keyword>
<keyword evidence="4" id="KW-1133">Transmembrane helix</keyword>
<evidence type="ECO:0000256" key="2">
    <source>
        <dbReference type="ARBA" id="ARBA00022490"/>
    </source>
</evidence>
<dbReference type="Gene3D" id="1.10.150.50">
    <property type="entry name" value="Transcription Factor, Ets-1"/>
    <property type="match status" value="1"/>
</dbReference>
<dbReference type="GO" id="GO:0000932">
    <property type="term" value="C:P-body"/>
    <property type="evidence" value="ECO:0007669"/>
    <property type="project" value="TreeGrafter"/>
</dbReference>
<feature type="region of interest" description="Disordered" evidence="3">
    <location>
        <begin position="323"/>
        <end position="343"/>
    </location>
</feature>